<dbReference type="InterPro" id="IPR045048">
    <property type="entry name" value="FBXO31/39"/>
</dbReference>
<dbReference type="OMA" id="HPCWFIP"/>
<feature type="region of interest" description="Disordered" evidence="3">
    <location>
        <begin position="329"/>
        <end position="358"/>
    </location>
</feature>
<dbReference type="Pfam" id="PF12937">
    <property type="entry name" value="F-box-like"/>
    <property type="match status" value="1"/>
</dbReference>
<evidence type="ECO:0000256" key="3">
    <source>
        <dbReference type="SAM" id="MobiDB-lite"/>
    </source>
</evidence>
<feature type="domain" description="F-box" evidence="4">
    <location>
        <begin position="89"/>
        <end position="135"/>
    </location>
</feature>
<dbReference type="SMART" id="SM00256">
    <property type="entry name" value="FBOX"/>
    <property type="match status" value="1"/>
</dbReference>
<dbReference type="InterPro" id="IPR036047">
    <property type="entry name" value="F-box-like_dom_sf"/>
</dbReference>
<dbReference type="UniPathway" id="UPA00143"/>
<dbReference type="PANTHER" id="PTHR10706">
    <property type="entry name" value="F-BOX FAMILY PROTEIN"/>
    <property type="match status" value="1"/>
</dbReference>
<evidence type="ECO:0000256" key="1">
    <source>
        <dbReference type="ARBA" id="ARBA00004906"/>
    </source>
</evidence>
<organism evidence="5 6">
    <name type="scientific">Eutypa lata (strain UCR-EL1)</name>
    <name type="common">Grapevine dieback disease fungus</name>
    <name type="synonym">Eutypa armeniacae</name>
    <dbReference type="NCBI Taxonomy" id="1287681"/>
    <lineage>
        <taxon>Eukaryota</taxon>
        <taxon>Fungi</taxon>
        <taxon>Dikarya</taxon>
        <taxon>Ascomycota</taxon>
        <taxon>Pezizomycotina</taxon>
        <taxon>Sordariomycetes</taxon>
        <taxon>Xylariomycetidae</taxon>
        <taxon>Xylariales</taxon>
        <taxon>Diatrypaceae</taxon>
        <taxon>Eutypa</taxon>
    </lineage>
</organism>
<dbReference type="Pfam" id="PF12014">
    <property type="entry name" value="Cyclin_D1_bind"/>
    <property type="match status" value="1"/>
</dbReference>
<dbReference type="EMBL" id="KB705645">
    <property type="protein sequence ID" value="EMR71397.1"/>
    <property type="molecule type" value="Genomic_DNA"/>
</dbReference>
<dbReference type="Gene3D" id="1.20.1280.50">
    <property type="match status" value="1"/>
</dbReference>
<dbReference type="KEGG" id="ela:UCREL1_1563"/>
<protein>
    <submittedName>
        <fullName evidence="5">Putative f-box domain-containing protein</fullName>
    </submittedName>
</protein>
<dbReference type="PANTHER" id="PTHR10706:SF130">
    <property type="entry name" value="F-BOX ONLY PROTEIN 31"/>
    <property type="match status" value="1"/>
</dbReference>
<dbReference type="eggNOG" id="ENOG502S1WE">
    <property type="taxonomic scope" value="Eukaryota"/>
</dbReference>
<dbReference type="OrthoDB" id="722566at2759"/>
<dbReference type="PROSITE" id="PS50181">
    <property type="entry name" value="FBOX"/>
    <property type="match status" value="1"/>
</dbReference>
<accession>M7T460</accession>
<reference evidence="6" key="1">
    <citation type="journal article" date="2013" name="Genome Announc.">
        <title>Draft genome sequence of the grapevine dieback fungus Eutypa lata UCR-EL1.</title>
        <authorList>
            <person name="Blanco-Ulate B."/>
            <person name="Rolshausen P.E."/>
            <person name="Cantu D."/>
        </authorList>
    </citation>
    <scope>NUCLEOTIDE SEQUENCE [LARGE SCALE GENOMIC DNA]</scope>
    <source>
        <strain evidence="6">UCR-EL1</strain>
    </source>
</reference>
<dbReference type="STRING" id="1287681.M7T460"/>
<dbReference type="GO" id="GO:0016567">
    <property type="term" value="P:protein ubiquitination"/>
    <property type="evidence" value="ECO:0007669"/>
    <property type="project" value="UniProtKB-UniPathway"/>
</dbReference>
<evidence type="ECO:0000313" key="5">
    <source>
        <dbReference type="EMBL" id="EMR71397.1"/>
    </source>
</evidence>
<dbReference type="Proteomes" id="UP000012174">
    <property type="component" value="Unassembled WGS sequence"/>
</dbReference>
<keyword evidence="6" id="KW-1185">Reference proteome</keyword>
<gene>
    <name evidence="5" type="ORF">UCREL1_1563</name>
</gene>
<keyword evidence="2" id="KW-0833">Ubl conjugation pathway</keyword>
<proteinExistence type="predicted"/>
<dbReference type="HOGENOM" id="CLU_020076_1_0_1"/>
<comment type="pathway">
    <text evidence="1">Protein modification; protein ubiquitination.</text>
</comment>
<dbReference type="SUPFAM" id="SSF81383">
    <property type="entry name" value="F-box domain"/>
    <property type="match status" value="1"/>
</dbReference>
<evidence type="ECO:0000313" key="6">
    <source>
        <dbReference type="Proteomes" id="UP000012174"/>
    </source>
</evidence>
<sequence>MGPRQPLESNTTITFNAPNPAVSYGGIDPVIEENLQLVEPVSEYGLRGTSLSSDKMVDSRWERHFSPISRAIGQDTTSHYVHPTSQSNSNNLLTLPSELIDTIFSYLTPIELATASAVCHVLRTHAISDLHWQRHVLSNLPGHKISSPYPCDSWRELYATHDPYWFLTRQKLWFCDRELTGQLIIVRYDERRGCIEGYQLLATRAREGSEPWIADRGVHIHYFEPRVKLHLDKPILQFNARRLGWDNPSAPVESTSAPSDTYRRLSSEYPMRMAGSDPRTSNFLLTKPLTDFRFNDSNLLFPYGYVWPPPAIPARHRLTGKPAGIHHFSSTIGSVGGGRRGGRSSSEEEEEPALRRSEISDRTFQIRQWMEMGPPHIGVHLGEEIVSYSTLDPILYTPTPEKPWRGLWVGDYSGHGCEFLLINQPDGVDEDQTPLVRGEDETEASFQARFLRERVHRGRLEAIKLTGDPNVPRGEYTFVADDLGENGFVGVAQDPPFLGTRVVKSKGHIAAMGFFDDKYMESQLLLLSHNRLAQYWVSFGHISFYERVNIDQFLVPK</sequence>
<dbReference type="AlphaFoldDB" id="M7T460"/>
<evidence type="ECO:0000256" key="2">
    <source>
        <dbReference type="ARBA" id="ARBA00022786"/>
    </source>
</evidence>
<evidence type="ECO:0000259" key="4">
    <source>
        <dbReference type="PROSITE" id="PS50181"/>
    </source>
</evidence>
<dbReference type="InterPro" id="IPR001810">
    <property type="entry name" value="F-box_dom"/>
</dbReference>
<name>M7T460_EUTLA</name>